<sequence length="246" mass="24108">MKTTKNFALFFLGALVLAYGTDCTISDTVRTPFGGYFVGRITVALNAPGSAQPLYSGSQTLTGWQTTIDVLASANGAVAVTLVCTDSITPAGTSYGARYQPTSGSAWAETWTPATGTTTIRAMRATTVPTPTTTFTAGQLALAAGSLVYGSSAGVGTALAAGANGHILTLSGGYPAWAAAGGVTSIAGTANQITASDSTGAVTLSLPATITGLTSVTSTGFTGALTGNASTATALAANPAACTAGQ</sequence>
<name>A0A6J5P1Z0_9CAUD</name>
<accession>A0A6J5P1Z0</accession>
<protein>
    <submittedName>
        <fullName evidence="1">Uncharacterized protein</fullName>
    </submittedName>
</protein>
<organism evidence="1">
    <name type="scientific">uncultured Caudovirales phage</name>
    <dbReference type="NCBI Taxonomy" id="2100421"/>
    <lineage>
        <taxon>Viruses</taxon>
        <taxon>Duplodnaviria</taxon>
        <taxon>Heunggongvirae</taxon>
        <taxon>Uroviricota</taxon>
        <taxon>Caudoviricetes</taxon>
        <taxon>Peduoviridae</taxon>
        <taxon>Maltschvirus</taxon>
        <taxon>Maltschvirus maltsch</taxon>
    </lineage>
</organism>
<reference evidence="1" key="1">
    <citation type="submission" date="2020-04" db="EMBL/GenBank/DDBJ databases">
        <authorList>
            <person name="Chiriac C."/>
            <person name="Salcher M."/>
            <person name="Ghai R."/>
            <person name="Kavagutti S V."/>
        </authorList>
    </citation>
    <scope>NUCLEOTIDE SEQUENCE</scope>
</reference>
<evidence type="ECO:0000313" key="1">
    <source>
        <dbReference type="EMBL" id="CAB4165950.1"/>
    </source>
</evidence>
<gene>
    <name evidence="1" type="ORF">UFOVP836_5</name>
</gene>
<dbReference type="EMBL" id="LR796794">
    <property type="protein sequence ID" value="CAB4165950.1"/>
    <property type="molecule type" value="Genomic_DNA"/>
</dbReference>
<proteinExistence type="predicted"/>